<accession>A0A238K779</accession>
<dbReference type="PANTHER" id="PTHR30126">
    <property type="entry name" value="HTH-TYPE TRANSCRIPTIONAL REGULATOR"/>
    <property type="match status" value="1"/>
</dbReference>
<dbReference type="Proteomes" id="UP000220836">
    <property type="component" value="Unassembled WGS sequence"/>
</dbReference>
<dbReference type="GO" id="GO:0000976">
    <property type="term" value="F:transcription cis-regulatory region binding"/>
    <property type="evidence" value="ECO:0007669"/>
    <property type="project" value="TreeGrafter"/>
</dbReference>
<evidence type="ECO:0000259" key="5">
    <source>
        <dbReference type="PROSITE" id="PS50931"/>
    </source>
</evidence>
<keyword evidence="2" id="KW-0805">Transcription regulation</keyword>
<dbReference type="InterPro" id="IPR000847">
    <property type="entry name" value="LysR_HTH_N"/>
</dbReference>
<dbReference type="InterPro" id="IPR005119">
    <property type="entry name" value="LysR_subst-bd"/>
</dbReference>
<dbReference type="InterPro" id="IPR036390">
    <property type="entry name" value="WH_DNA-bd_sf"/>
</dbReference>
<dbReference type="RefSeq" id="WP_097804031.1">
    <property type="nucleotide sequence ID" value="NZ_FXYH01000004.1"/>
</dbReference>
<dbReference type="PROSITE" id="PS50931">
    <property type="entry name" value="HTH_LYSR"/>
    <property type="match status" value="1"/>
</dbReference>
<dbReference type="SUPFAM" id="SSF53850">
    <property type="entry name" value="Periplasmic binding protein-like II"/>
    <property type="match status" value="1"/>
</dbReference>
<dbReference type="OrthoDB" id="9791253at2"/>
<gene>
    <name evidence="6" type="primary">catM_1</name>
    <name evidence="6" type="ORF">PEV8663_01528</name>
</gene>
<evidence type="ECO:0000313" key="7">
    <source>
        <dbReference type="Proteomes" id="UP000220836"/>
    </source>
</evidence>
<dbReference type="Gene3D" id="3.40.190.10">
    <property type="entry name" value="Periplasmic binding protein-like II"/>
    <property type="match status" value="2"/>
</dbReference>
<dbReference type="PANTHER" id="PTHR30126:SF40">
    <property type="entry name" value="HTH-TYPE TRANSCRIPTIONAL REGULATOR GLTR"/>
    <property type="match status" value="1"/>
</dbReference>
<comment type="similarity">
    <text evidence="1">Belongs to the LysR transcriptional regulatory family.</text>
</comment>
<dbReference type="GO" id="GO:0003700">
    <property type="term" value="F:DNA-binding transcription factor activity"/>
    <property type="evidence" value="ECO:0007669"/>
    <property type="project" value="InterPro"/>
</dbReference>
<protein>
    <submittedName>
        <fullName evidence="6">HTH-type transcriptional regulator CatM</fullName>
    </submittedName>
</protein>
<dbReference type="Pfam" id="PF03466">
    <property type="entry name" value="LysR_substrate"/>
    <property type="match status" value="1"/>
</dbReference>
<evidence type="ECO:0000256" key="4">
    <source>
        <dbReference type="ARBA" id="ARBA00023163"/>
    </source>
</evidence>
<keyword evidence="3" id="KW-0238">DNA-binding</keyword>
<dbReference type="FunFam" id="1.10.10.10:FF:000001">
    <property type="entry name" value="LysR family transcriptional regulator"/>
    <property type="match status" value="1"/>
</dbReference>
<evidence type="ECO:0000313" key="6">
    <source>
        <dbReference type="EMBL" id="SMX38760.1"/>
    </source>
</evidence>
<name>A0A238K779_9RHOB</name>
<proteinExistence type="inferred from homology"/>
<feature type="domain" description="HTH lysR-type" evidence="5">
    <location>
        <begin position="1"/>
        <end position="62"/>
    </location>
</feature>
<evidence type="ECO:0000256" key="1">
    <source>
        <dbReference type="ARBA" id="ARBA00009437"/>
    </source>
</evidence>
<dbReference type="SUPFAM" id="SSF46785">
    <property type="entry name" value="Winged helix' DNA-binding domain"/>
    <property type="match status" value="1"/>
</dbReference>
<dbReference type="CDD" id="cd05466">
    <property type="entry name" value="PBP2_LTTR_substrate"/>
    <property type="match status" value="1"/>
</dbReference>
<evidence type="ECO:0000256" key="3">
    <source>
        <dbReference type="ARBA" id="ARBA00023125"/>
    </source>
</evidence>
<dbReference type="Pfam" id="PF00126">
    <property type="entry name" value="HTH_1"/>
    <property type="match status" value="1"/>
</dbReference>
<evidence type="ECO:0000256" key="2">
    <source>
        <dbReference type="ARBA" id="ARBA00023015"/>
    </source>
</evidence>
<dbReference type="AlphaFoldDB" id="A0A238K779"/>
<dbReference type="InterPro" id="IPR036388">
    <property type="entry name" value="WH-like_DNA-bd_sf"/>
</dbReference>
<organism evidence="6 7">
    <name type="scientific">Pelagimonas varians</name>
    <dbReference type="NCBI Taxonomy" id="696760"/>
    <lineage>
        <taxon>Bacteria</taxon>
        <taxon>Pseudomonadati</taxon>
        <taxon>Pseudomonadota</taxon>
        <taxon>Alphaproteobacteria</taxon>
        <taxon>Rhodobacterales</taxon>
        <taxon>Roseobacteraceae</taxon>
        <taxon>Pelagimonas</taxon>
    </lineage>
</organism>
<keyword evidence="4" id="KW-0804">Transcription</keyword>
<keyword evidence="7" id="KW-1185">Reference proteome</keyword>
<dbReference type="Gene3D" id="1.10.10.10">
    <property type="entry name" value="Winged helix-like DNA-binding domain superfamily/Winged helix DNA-binding domain"/>
    <property type="match status" value="1"/>
</dbReference>
<dbReference type="PRINTS" id="PR00039">
    <property type="entry name" value="HTHLYSR"/>
</dbReference>
<reference evidence="6 7" key="1">
    <citation type="submission" date="2017-05" db="EMBL/GenBank/DDBJ databases">
        <authorList>
            <person name="Song R."/>
            <person name="Chenine A.L."/>
            <person name="Ruprecht R.M."/>
        </authorList>
    </citation>
    <scope>NUCLEOTIDE SEQUENCE [LARGE SCALE GENOMIC DNA]</scope>
    <source>
        <strain evidence="6 7">CECT 8663</strain>
    </source>
</reference>
<sequence length="305" mass="33821">MKPISDIRILNAFVTVAQEGSVSRAAKRLHLTQPAVSLQLKRLSQDIGMELFHRTPKGVKLTRDGEALVVKAEKIQAAIAEFGQTARRINGNVRGTLRLGTIVDPDFIRLGAFLAALVNGYPDLHTKLMHGISGDIIKHLIEGHVDVGFFLGELSSYEPEGENQKESIFYQRELTNFTYRVIAPAGWGKRIADKDWNELAAMPWIGTPTQSVHHQLIARIYAGQDNKPDPVCLVDQEPSMLAMVRSGIGLSLCRESIALEERQSRGLAISNRVKIETSLRFVTLASRKSDPNVMAAFEALDATWR</sequence>
<dbReference type="EMBL" id="FXYH01000004">
    <property type="protein sequence ID" value="SMX38760.1"/>
    <property type="molecule type" value="Genomic_DNA"/>
</dbReference>